<protein>
    <submittedName>
        <fullName evidence="1">Uncharacterized protein</fullName>
    </submittedName>
</protein>
<name>T0J3U4_9SPHN</name>
<dbReference type="EMBL" id="ATDP01000075">
    <property type="protein sequence ID" value="EQB16659.1"/>
    <property type="molecule type" value="Genomic_DNA"/>
</dbReference>
<keyword evidence="2" id="KW-1185">Reference proteome</keyword>
<reference evidence="1 2" key="1">
    <citation type="journal article" date="2013" name="Genome Announc.">
        <title>Draft Genome Sequence of Sphingobium lactosutens Strain DS20T, Isolated from a Hexachlorocyclohexane Dumpsite.</title>
        <authorList>
            <person name="Kumar R."/>
            <person name="Dwivedi V."/>
            <person name="Negi V."/>
            <person name="Khurana J.P."/>
            <person name="Lal R."/>
        </authorList>
    </citation>
    <scope>NUCLEOTIDE SEQUENCE [LARGE SCALE GENOMIC DNA]</scope>
    <source>
        <strain evidence="1 2">DS20</strain>
    </source>
</reference>
<dbReference type="OrthoDB" id="9851881at2"/>
<dbReference type="AlphaFoldDB" id="T0J3U4"/>
<evidence type="ECO:0000313" key="1">
    <source>
        <dbReference type="EMBL" id="EQB16659.1"/>
    </source>
</evidence>
<dbReference type="PATRIC" id="fig|1331060.3.peg.1426"/>
<dbReference type="RefSeq" id="WP_007677347.1">
    <property type="nucleotide sequence ID" value="NZ_ATDP01000075.1"/>
</dbReference>
<dbReference type="Proteomes" id="UP000015531">
    <property type="component" value="Unassembled WGS sequence"/>
</dbReference>
<evidence type="ECO:0000313" key="2">
    <source>
        <dbReference type="Proteomes" id="UP000015531"/>
    </source>
</evidence>
<gene>
    <name evidence="1" type="ORF">RLDS_07540</name>
</gene>
<accession>T0J3U4</accession>
<comment type="caution">
    <text evidence="1">The sequence shown here is derived from an EMBL/GenBank/DDBJ whole genome shotgun (WGS) entry which is preliminary data.</text>
</comment>
<organism evidence="1 2">
    <name type="scientific">Sphingobium lactosutens DS20</name>
    <dbReference type="NCBI Taxonomy" id="1331060"/>
    <lineage>
        <taxon>Bacteria</taxon>
        <taxon>Pseudomonadati</taxon>
        <taxon>Pseudomonadota</taxon>
        <taxon>Alphaproteobacteria</taxon>
        <taxon>Sphingomonadales</taxon>
        <taxon>Sphingomonadaceae</taxon>
        <taxon>Sphingobium</taxon>
    </lineage>
</organism>
<sequence length="65" mass="7216">MTKKTSLSLNAKETAALIEKAKREGDGDALAIARFLHHEVTNASRVRKIFQSPSLWRKLLAALGR</sequence>
<proteinExistence type="predicted"/>